<keyword evidence="7" id="KW-1185">Reference proteome</keyword>
<dbReference type="AlphaFoldDB" id="A0AAF0BRS3"/>
<evidence type="ECO:0000256" key="3">
    <source>
        <dbReference type="ARBA" id="ARBA00022801"/>
    </source>
</evidence>
<dbReference type="InterPro" id="IPR053138">
    <property type="entry name" value="N-alpha-Ac-DABA_deacetylase"/>
</dbReference>
<dbReference type="Proteomes" id="UP001216390">
    <property type="component" value="Chromosome"/>
</dbReference>
<evidence type="ECO:0000256" key="2">
    <source>
        <dbReference type="ARBA" id="ARBA00022723"/>
    </source>
</evidence>
<keyword evidence="3" id="KW-0378">Hydrolase</keyword>
<name>A0AAF0BRS3_9ACTN</name>
<dbReference type="KEGG" id="ima:PO878_00530"/>
<dbReference type="GO" id="GO:0016788">
    <property type="term" value="F:hydrolase activity, acting on ester bonds"/>
    <property type="evidence" value="ECO:0007669"/>
    <property type="project" value="InterPro"/>
</dbReference>
<dbReference type="InterPro" id="IPR043795">
    <property type="entry name" value="N-alpha-Ac-DABA-like"/>
</dbReference>
<dbReference type="CDD" id="cd06251">
    <property type="entry name" value="M14_ASTE_ASPA-like"/>
    <property type="match status" value="1"/>
</dbReference>
<reference evidence="6" key="1">
    <citation type="submission" date="2023-01" db="EMBL/GenBank/DDBJ databases">
        <title>The diversity of Class Acidimicrobiia in South China Sea sediment environments and the proposal of Iamia marina sp. nov., a novel species of the genus Iamia.</title>
        <authorList>
            <person name="He Y."/>
            <person name="Tian X."/>
        </authorList>
    </citation>
    <scope>NUCLEOTIDE SEQUENCE</scope>
    <source>
        <strain evidence="6">DSM 19957</strain>
    </source>
</reference>
<dbReference type="EMBL" id="CP116942">
    <property type="protein sequence ID" value="WCO67206.1"/>
    <property type="molecule type" value="Genomic_DNA"/>
</dbReference>
<dbReference type="Gene3D" id="3.40.630.10">
    <property type="entry name" value="Zn peptidases"/>
    <property type="match status" value="1"/>
</dbReference>
<dbReference type="PIRSF" id="PIRSF039012">
    <property type="entry name" value="ASP"/>
    <property type="match status" value="1"/>
</dbReference>
<evidence type="ECO:0000256" key="4">
    <source>
        <dbReference type="ARBA" id="ARBA00022833"/>
    </source>
</evidence>
<gene>
    <name evidence="6" type="ORF">PO878_00530</name>
</gene>
<evidence type="ECO:0000256" key="1">
    <source>
        <dbReference type="ARBA" id="ARBA00001947"/>
    </source>
</evidence>
<dbReference type="Pfam" id="PF24827">
    <property type="entry name" value="AstE_AspA_cat"/>
    <property type="match status" value="1"/>
</dbReference>
<dbReference type="SUPFAM" id="SSF53187">
    <property type="entry name" value="Zn-dependent exopeptidases"/>
    <property type="match status" value="1"/>
</dbReference>
<keyword evidence="4" id="KW-0862">Zinc</keyword>
<keyword evidence="2" id="KW-0479">Metal-binding</keyword>
<comment type="cofactor">
    <cofactor evidence="1">
        <name>Zn(2+)</name>
        <dbReference type="ChEBI" id="CHEBI:29105"/>
    </cofactor>
</comment>
<dbReference type="InterPro" id="IPR055438">
    <property type="entry name" value="AstE_AspA_cat"/>
</dbReference>
<protein>
    <submittedName>
        <fullName evidence="6">Succinylglutamate desuccinylase/aspartoacylase family protein</fullName>
    </submittedName>
</protein>
<feature type="domain" description="Succinylglutamate desuccinylase/Aspartoacylase catalytic" evidence="5">
    <location>
        <begin position="49"/>
        <end position="228"/>
    </location>
</feature>
<evidence type="ECO:0000313" key="6">
    <source>
        <dbReference type="EMBL" id="WCO67206.1"/>
    </source>
</evidence>
<accession>A0AAF0BRS3</accession>
<sequence length="332" mass="35385">MAAPRRAPLTIGGQEVLPGRKASIELPVATLPTGSSFSLPLSVVHGARPGPTVWLSGAIHGDELNGVEIIRLVLRELRARNLAGTVIAAPVVNVFGFITASRYLPDRRDLNRSFPGSRRGSLASRLAHLFMTEVVDRADVGIDLHTGSHHRSNLPQIRCATDDPTTMALARSFAAPITMHAALRDGSLRAACVKRGIPILLYEAGEAHRFDEFAIDAGVAGVLRVLAQLEMRADGDPAPATRLVEASSWVRARRSGLFRLTTTLGARVARGDELGAIADAHGQSRGRVQAPFEGIVIGVTRNPQVSQGDALVHVADVGSAPSRRRLAADPRH</sequence>
<dbReference type="PANTHER" id="PTHR37326">
    <property type="entry name" value="BLL3975 PROTEIN"/>
    <property type="match status" value="1"/>
</dbReference>
<dbReference type="PANTHER" id="PTHR37326:SF2">
    <property type="entry name" value="SUCCINYLGLUTAMATE DESUCCINYLASE_ASPARTOACYLASE FAMILY PROTEIN"/>
    <property type="match status" value="1"/>
</dbReference>
<dbReference type="RefSeq" id="WP_272736728.1">
    <property type="nucleotide sequence ID" value="NZ_CP116942.1"/>
</dbReference>
<evidence type="ECO:0000313" key="7">
    <source>
        <dbReference type="Proteomes" id="UP001216390"/>
    </source>
</evidence>
<organism evidence="6 7">
    <name type="scientific">Iamia majanohamensis</name>
    <dbReference type="NCBI Taxonomy" id="467976"/>
    <lineage>
        <taxon>Bacteria</taxon>
        <taxon>Bacillati</taxon>
        <taxon>Actinomycetota</taxon>
        <taxon>Acidimicrobiia</taxon>
        <taxon>Acidimicrobiales</taxon>
        <taxon>Iamiaceae</taxon>
        <taxon>Iamia</taxon>
    </lineage>
</organism>
<dbReference type="GO" id="GO:0016811">
    <property type="term" value="F:hydrolase activity, acting on carbon-nitrogen (but not peptide) bonds, in linear amides"/>
    <property type="evidence" value="ECO:0007669"/>
    <property type="project" value="InterPro"/>
</dbReference>
<proteinExistence type="predicted"/>
<evidence type="ECO:0000259" key="5">
    <source>
        <dbReference type="Pfam" id="PF24827"/>
    </source>
</evidence>
<dbReference type="GO" id="GO:0046872">
    <property type="term" value="F:metal ion binding"/>
    <property type="evidence" value="ECO:0007669"/>
    <property type="project" value="UniProtKB-KW"/>
</dbReference>